<sequence>MSAVYGVSELYFQKETSCREEETLQSPGGYDWTMLPVTHKSGSKRKEHIKRPMNAFMVWAQAARRKLADQYPQLHNAELSKTLGKLWRILSDEEKLPFIDEAERLRSAHKKQHPDYKVSGSTLGTLKATKRYLCLTLKVKELLSYQPRRRKPPKSLPVNLVADTEVAGPSPQSSIYHEPDSCRTYPEVRTLISEGQKSFSGDSRGQDSSKDYLATTARTDGTRNYLDGRPGTESRMFHEPSRSLNEPRNFIGEARNFGDCSKIHSLCDTHLVSPKSHLQPPSRFVKLTESSPRSDCSYGKMYDPRDSSGSGSEPFRLEQEKTSPPHCTYGQYPIMGESSQYRSHPATFVYDPTPGPRLRGPAPPYHTGSDAAFNNYQYYQYPQTGPYYCMPR</sequence>
<feature type="compositionally biased region" description="Basic and acidic residues" evidence="7">
    <location>
        <begin position="230"/>
        <end position="241"/>
    </location>
</feature>
<protein>
    <recommendedName>
        <fullName evidence="8">HMG box domain-containing protein</fullName>
    </recommendedName>
</protein>
<keyword evidence="5 6" id="KW-0539">Nucleus</keyword>
<dbReference type="AlphaFoldDB" id="A0AAN8NY25"/>
<evidence type="ECO:0000256" key="1">
    <source>
        <dbReference type="ARBA" id="ARBA00004123"/>
    </source>
</evidence>
<feature type="domain" description="HMG box" evidence="8">
    <location>
        <begin position="49"/>
        <end position="117"/>
    </location>
</feature>
<dbReference type="PROSITE" id="PS50118">
    <property type="entry name" value="HMG_BOX_2"/>
    <property type="match status" value="1"/>
</dbReference>
<evidence type="ECO:0000256" key="6">
    <source>
        <dbReference type="PROSITE-ProRule" id="PRU00267"/>
    </source>
</evidence>
<evidence type="ECO:0000256" key="2">
    <source>
        <dbReference type="ARBA" id="ARBA00023015"/>
    </source>
</evidence>
<keyword evidence="4" id="KW-0804">Transcription</keyword>
<evidence type="ECO:0000256" key="7">
    <source>
        <dbReference type="SAM" id="MobiDB-lite"/>
    </source>
</evidence>
<feature type="region of interest" description="Disordered" evidence="7">
    <location>
        <begin position="272"/>
        <end position="325"/>
    </location>
</feature>
<dbReference type="InterPro" id="IPR009071">
    <property type="entry name" value="HMG_box_dom"/>
</dbReference>
<comment type="caution">
    <text evidence="9">The sequence shown here is derived from an EMBL/GenBank/DDBJ whole genome shotgun (WGS) entry which is preliminary data.</text>
</comment>
<dbReference type="Pfam" id="PF00505">
    <property type="entry name" value="HMG_box"/>
    <property type="match status" value="1"/>
</dbReference>
<dbReference type="FunFam" id="1.10.30.10:FF:000004">
    <property type="entry name" value="Transcription factor SOX-10"/>
    <property type="match status" value="1"/>
</dbReference>
<dbReference type="SMART" id="SM00398">
    <property type="entry name" value="HMG"/>
    <property type="match status" value="1"/>
</dbReference>
<dbReference type="CDD" id="cd22031">
    <property type="entry name" value="HMG-box_SoxE"/>
    <property type="match status" value="1"/>
</dbReference>
<dbReference type="InterPro" id="IPR036910">
    <property type="entry name" value="HMG_box_dom_sf"/>
</dbReference>
<feature type="region of interest" description="Disordered" evidence="7">
    <location>
        <begin position="221"/>
        <end position="245"/>
    </location>
</feature>
<dbReference type="Proteomes" id="UP001372834">
    <property type="component" value="Unassembled WGS sequence"/>
</dbReference>
<feature type="DNA-binding region" description="HMG box" evidence="6">
    <location>
        <begin position="49"/>
        <end position="117"/>
    </location>
</feature>
<dbReference type="SUPFAM" id="SSF47095">
    <property type="entry name" value="HMG-box"/>
    <property type="match status" value="1"/>
</dbReference>
<dbReference type="InterPro" id="IPR050917">
    <property type="entry name" value="SOX_TF"/>
</dbReference>
<evidence type="ECO:0000256" key="3">
    <source>
        <dbReference type="ARBA" id="ARBA00023125"/>
    </source>
</evidence>
<organism evidence="9 10">
    <name type="scientific">Polyplax serrata</name>
    <name type="common">Common mouse louse</name>
    <dbReference type="NCBI Taxonomy" id="468196"/>
    <lineage>
        <taxon>Eukaryota</taxon>
        <taxon>Metazoa</taxon>
        <taxon>Ecdysozoa</taxon>
        <taxon>Arthropoda</taxon>
        <taxon>Hexapoda</taxon>
        <taxon>Insecta</taxon>
        <taxon>Pterygota</taxon>
        <taxon>Neoptera</taxon>
        <taxon>Paraneoptera</taxon>
        <taxon>Psocodea</taxon>
        <taxon>Troctomorpha</taxon>
        <taxon>Phthiraptera</taxon>
        <taxon>Anoplura</taxon>
        <taxon>Polyplacidae</taxon>
        <taxon>Polyplax</taxon>
    </lineage>
</organism>
<accession>A0AAN8NY25</accession>
<keyword evidence="3 6" id="KW-0238">DNA-binding</keyword>
<dbReference type="GO" id="GO:0005634">
    <property type="term" value="C:nucleus"/>
    <property type="evidence" value="ECO:0007669"/>
    <property type="project" value="UniProtKB-SubCell"/>
</dbReference>
<dbReference type="Gene3D" id="1.10.30.10">
    <property type="entry name" value="High mobility group box domain"/>
    <property type="match status" value="1"/>
</dbReference>
<dbReference type="GO" id="GO:0000981">
    <property type="term" value="F:DNA-binding transcription factor activity, RNA polymerase II-specific"/>
    <property type="evidence" value="ECO:0007669"/>
    <property type="project" value="TreeGrafter"/>
</dbReference>
<name>A0AAN8NY25_POLSC</name>
<evidence type="ECO:0000259" key="8">
    <source>
        <dbReference type="PROSITE" id="PS50118"/>
    </source>
</evidence>
<evidence type="ECO:0000313" key="9">
    <source>
        <dbReference type="EMBL" id="KAK6632751.1"/>
    </source>
</evidence>
<dbReference type="EMBL" id="JAWJWE010000007">
    <property type="protein sequence ID" value="KAK6632751.1"/>
    <property type="molecule type" value="Genomic_DNA"/>
</dbReference>
<dbReference type="PANTHER" id="PTHR45803:SF5">
    <property type="entry name" value="SOX100B"/>
    <property type="match status" value="1"/>
</dbReference>
<evidence type="ECO:0000313" key="10">
    <source>
        <dbReference type="Proteomes" id="UP001372834"/>
    </source>
</evidence>
<proteinExistence type="predicted"/>
<reference evidence="9 10" key="1">
    <citation type="submission" date="2023-10" db="EMBL/GenBank/DDBJ databases">
        <title>Genomes of two closely related lineages of the louse Polyplax serrata with different host specificities.</title>
        <authorList>
            <person name="Martinu J."/>
            <person name="Tarabai H."/>
            <person name="Stefka J."/>
            <person name="Hypsa V."/>
        </authorList>
    </citation>
    <scope>NUCLEOTIDE SEQUENCE [LARGE SCALE GENOMIC DNA]</scope>
    <source>
        <strain evidence="9">HR10_N</strain>
    </source>
</reference>
<evidence type="ECO:0000256" key="5">
    <source>
        <dbReference type="ARBA" id="ARBA00023242"/>
    </source>
</evidence>
<evidence type="ECO:0000256" key="4">
    <source>
        <dbReference type="ARBA" id="ARBA00023163"/>
    </source>
</evidence>
<dbReference type="PANTHER" id="PTHR45803">
    <property type="entry name" value="SOX100B"/>
    <property type="match status" value="1"/>
</dbReference>
<gene>
    <name evidence="9" type="ORF">RUM43_013521</name>
</gene>
<comment type="subcellular location">
    <subcellularLocation>
        <location evidence="1">Nucleus</location>
    </subcellularLocation>
</comment>
<keyword evidence="2" id="KW-0805">Transcription regulation</keyword>
<dbReference type="GO" id="GO:0000978">
    <property type="term" value="F:RNA polymerase II cis-regulatory region sequence-specific DNA binding"/>
    <property type="evidence" value="ECO:0007669"/>
    <property type="project" value="TreeGrafter"/>
</dbReference>